<accession>A0A6P8YG85</accession>
<feature type="compositionally biased region" description="Acidic residues" evidence="1">
    <location>
        <begin position="279"/>
        <end position="298"/>
    </location>
</feature>
<feature type="region of interest" description="Disordered" evidence="1">
    <location>
        <begin position="201"/>
        <end position="233"/>
    </location>
</feature>
<reference evidence="5" key="1">
    <citation type="submission" date="2025-08" db="UniProtKB">
        <authorList>
            <consortium name="RefSeq"/>
        </authorList>
    </citation>
    <scope>IDENTIFICATION</scope>
    <source>
        <tissue evidence="5">Total insect</tissue>
    </source>
</reference>
<evidence type="ECO:0000313" key="5">
    <source>
        <dbReference type="RefSeq" id="XP_034232972.1"/>
    </source>
</evidence>
<dbReference type="KEGG" id="tpal:117640547"/>
<dbReference type="GeneID" id="117640547"/>
<evidence type="ECO:0000256" key="2">
    <source>
        <dbReference type="SAM" id="SignalP"/>
    </source>
</evidence>
<dbReference type="RefSeq" id="XP_034232972.1">
    <property type="nucleotide sequence ID" value="XM_034377081.1"/>
</dbReference>
<name>A0A6P8YG85_THRPL</name>
<feature type="signal peptide" evidence="2">
    <location>
        <begin position="1"/>
        <end position="37"/>
    </location>
</feature>
<dbReference type="InParanoid" id="A0A6P8YG85"/>
<evidence type="ECO:0000259" key="3">
    <source>
        <dbReference type="Pfam" id="PF00095"/>
    </source>
</evidence>
<feature type="region of interest" description="Disordered" evidence="1">
    <location>
        <begin position="245"/>
        <end position="422"/>
    </location>
</feature>
<dbReference type="GO" id="GO:0005576">
    <property type="term" value="C:extracellular region"/>
    <property type="evidence" value="ECO:0007669"/>
    <property type="project" value="InterPro"/>
</dbReference>
<feature type="compositionally biased region" description="Polar residues" evidence="1">
    <location>
        <begin position="157"/>
        <end position="166"/>
    </location>
</feature>
<keyword evidence="2" id="KW-0732">Signal</keyword>
<dbReference type="Pfam" id="PF00095">
    <property type="entry name" value="WAP"/>
    <property type="match status" value="1"/>
</dbReference>
<feature type="region of interest" description="Disordered" evidence="1">
    <location>
        <begin position="38"/>
        <end position="67"/>
    </location>
</feature>
<dbReference type="OrthoDB" id="8182951at2759"/>
<evidence type="ECO:0000256" key="1">
    <source>
        <dbReference type="SAM" id="MobiDB-lite"/>
    </source>
</evidence>
<organism evidence="5">
    <name type="scientific">Thrips palmi</name>
    <name type="common">Melon thrips</name>
    <dbReference type="NCBI Taxonomy" id="161013"/>
    <lineage>
        <taxon>Eukaryota</taxon>
        <taxon>Metazoa</taxon>
        <taxon>Ecdysozoa</taxon>
        <taxon>Arthropoda</taxon>
        <taxon>Hexapoda</taxon>
        <taxon>Insecta</taxon>
        <taxon>Pterygota</taxon>
        <taxon>Neoptera</taxon>
        <taxon>Paraneoptera</taxon>
        <taxon>Thysanoptera</taxon>
        <taxon>Terebrantia</taxon>
        <taxon>Thripoidea</taxon>
        <taxon>Thripidae</taxon>
        <taxon>Thrips</taxon>
    </lineage>
</organism>
<feature type="compositionally biased region" description="Basic and acidic residues" evidence="1">
    <location>
        <begin position="360"/>
        <end position="377"/>
    </location>
</feature>
<evidence type="ECO:0000313" key="4">
    <source>
        <dbReference type="Proteomes" id="UP000515158"/>
    </source>
</evidence>
<feature type="chain" id="PRO_5027575556" evidence="2">
    <location>
        <begin position="38"/>
        <end position="625"/>
    </location>
</feature>
<dbReference type="GO" id="GO:0030414">
    <property type="term" value="F:peptidase inhibitor activity"/>
    <property type="evidence" value="ECO:0007669"/>
    <property type="project" value="InterPro"/>
</dbReference>
<feature type="compositionally biased region" description="Basic and acidic residues" evidence="1">
    <location>
        <begin position="388"/>
        <end position="403"/>
    </location>
</feature>
<feature type="domain" description="WAP" evidence="3">
    <location>
        <begin position="436"/>
        <end position="474"/>
    </location>
</feature>
<proteinExistence type="predicted"/>
<dbReference type="AlphaFoldDB" id="A0A6P8YG85"/>
<gene>
    <name evidence="5" type="primary">LOC117640547</name>
</gene>
<keyword evidence="4" id="KW-1185">Reference proteome</keyword>
<dbReference type="InterPro" id="IPR008197">
    <property type="entry name" value="WAP_dom"/>
</dbReference>
<feature type="compositionally biased region" description="Basic and acidic residues" evidence="1">
    <location>
        <begin position="312"/>
        <end position="353"/>
    </location>
</feature>
<feature type="compositionally biased region" description="Low complexity" evidence="1">
    <location>
        <begin position="52"/>
        <end position="65"/>
    </location>
</feature>
<dbReference type="Proteomes" id="UP000515158">
    <property type="component" value="Unplaced"/>
</dbReference>
<feature type="region of interest" description="Disordered" evidence="1">
    <location>
        <begin position="120"/>
        <end position="173"/>
    </location>
</feature>
<feature type="compositionally biased region" description="Low complexity" evidence="1">
    <location>
        <begin position="217"/>
        <end position="230"/>
    </location>
</feature>
<protein>
    <submittedName>
        <fullName evidence="5">Uncharacterized protein LOC117640547</fullName>
    </submittedName>
</protein>
<sequence>MRACVRCVPPRAPDVAVLLFAVVVALLIALEAPAVHAAGSGPCQHRAKRTTEGTSSTSPTAPSSPVDAIATTGFATSPGVADDVRQDVPADDVVPDVLVDTASTSITTLQPASTAAGLSADTMAAPSGGDAQHFDDAVPPAAPQAHPDGPARVPVESTATTETRQGASLEPAPTAVSVTVDDNVLVGDQAASLAADDYAVTAPHKRHPSPAPPAARSPPAVAASTTSRAARLQEERARRLEKIQRDLLERKHRRASRITTTTEPPAHYDDDDLNHGLDDDLEDLLREDDGDLDEPEEAPQDKRPSRPGQRGQDPKQKQDKAGGDHRHAAPPLDKHEDAVGGRASHRADPEGKQGRRKDGRRQDGHGHGQDGHGHAQDGHGGQTRASRRGQDQDRRKAARRRDSDEDPSIEDNSLTDGSWDDAHGHDADLGDWGGLVCPRSGEVSLLSRQCQTDRDCKGVGEQCCKDRLGLRRCVLGVAPTMPDIPHEPFFGVVARICPNPVDTLVEPWSITNCTNDDDCWPRVCCVDGPYAYCRTPQLEWEKLPGQRFVAPLRLLMSYLQCTPPPPPVFDLFPKSCRNTLDCFPNLCCQERGRKVCRPPKRSLLALLATIGQGAGYFTSQQMRHH</sequence>